<evidence type="ECO:0000313" key="1">
    <source>
        <dbReference type="EMBL" id="CAB4002722.1"/>
    </source>
</evidence>
<keyword evidence="2" id="KW-1185">Reference proteome</keyword>
<evidence type="ECO:0000313" key="2">
    <source>
        <dbReference type="Proteomes" id="UP001152795"/>
    </source>
</evidence>
<proteinExistence type="predicted"/>
<name>A0A7D9EAK6_PARCT</name>
<dbReference type="EMBL" id="CACRXK020004432">
    <property type="protein sequence ID" value="CAB4002722.1"/>
    <property type="molecule type" value="Genomic_DNA"/>
</dbReference>
<dbReference type="Proteomes" id="UP001152795">
    <property type="component" value="Unassembled WGS sequence"/>
</dbReference>
<gene>
    <name evidence="1" type="ORF">PACLA_8A014568</name>
</gene>
<accession>A0A7D9EAK6</accession>
<sequence length="788" mass="89047">MMYRFDSANIFTAILLLNLYRLAHSLSSAAGKDALLFGSSAKTKTHCNCSLFAGNATVHFDSDDIAVSFTVTIKNSHNSTQPGEKRRFVLVRHLRANFLLALPDDSEILSLTTLQHSVQTASIQMYPVNDSKCFNRLKVKPLCQDMVIVAAFYNTHKFHVAPGQPVCFPPLEQKNKTEDSDVVHRCCTWEPDSNSGFVNCTQVIYPNTWVAYAIIAVQVGSAILFILTPLLFKYLPTRDTQIVRRSRATGPKRLGYSNYLATPVDSVTTNRKLLTLVEPLSFITCGGDEAQACYSRLCRVTGLLIFPLIFCIFVLVFFLNNNNTTIRTNISYYTGLVGFLKQPVEYYVFAIVLFCILLLGVLVLIPGRLSGLGKALSGRKDERTFLGFPKREQFINHHSGKTGFQFMQSNMVFHLKCCFDFGFWLFILEIIFAPCAWLLLSCCCPASDSTPEQPEDAEQDYEVPKLCQVLGFLFLPVILALWIPFVLFCLVVYVTPIGYVAFRICRLLYSQDIPVKCDCCERLPFCIRLLLVSFLYCMFLLFCTSVLGSYIFLTLMFGVFFYILGKVFLYTLIGLSFNVEFFIPYTVAAFFVVLYIWRAFSHYFSVYENLRIVLFEECEKYEQQEPMNIQQTSSPSDSTGSVSSQTAGPGLLLLDNNNTPSIPLSLYVAVYRRLRPRGKTFVSIVINLLLTLVYLSIAFAAIMSLNGAEDTSTYVQAVFLCATFPLPLVLFHGSSSHAKRRRKNLEYQVRFIIHRYVSKLGSSHEIDSTVEAPGNVEFIQPTNDMFEI</sequence>
<organism evidence="1 2">
    <name type="scientific">Paramuricea clavata</name>
    <name type="common">Red gorgonian</name>
    <name type="synonym">Violescent sea-whip</name>
    <dbReference type="NCBI Taxonomy" id="317549"/>
    <lineage>
        <taxon>Eukaryota</taxon>
        <taxon>Metazoa</taxon>
        <taxon>Cnidaria</taxon>
        <taxon>Anthozoa</taxon>
        <taxon>Octocorallia</taxon>
        <taxon>Malacalcyonacea</taxon>
        <taxon>Plexauridae</taxon>
        <taxon>Paramuricea</taxon>
    </lineage>
</organism>
<comment type="caution">
    <text evidence="1">The sequence shown here is derived from an EMBL/GenBank/DDBJ whole genome shotgun (WGS) entry which is preliminary data.</text>
</comment>
<dbReference type="AlphaFoldDB" id="A0A7D9EAK6"/>
<dbReference type="OrthoDB" id="5965014at2759"/>
<protein>
    <submittedName>
        <fullName evidence="1">Uncharacterized protein</fullName>
    </submittedName>
</protein>
<reference evidence="1" key="1">
    <citation type="submission" date="2020-04" db="EMBL/GenBank/DDBJ databases">
        <authorList>
            <person name="Alioto T."/>
            <person name="Alioto T."/>
            <person name="Gomez Garrido J."/>
        </authorList>
    </citation>
    <scope>NUCLEOTIDE SEQUENCE</scope>
    <source>
        <strain evidence="1">A484AB</strain>
    </source>
</reference>